<reference evidence="1 2" key="1">
    <citation type="submission" date="2015-12" db="EMBL/GenBank/DDBJ databases">
        <title>Draft genome sequence of Moniliophthora roreri, the causal agent of frosty pod rot of cacao.</title>
        <authorList>
            <person name="Aime M.C."/>
            <person name="Diaz-Valderrama J.R."/>
            <person name="Kijpornyongpan T."/>
            <person name="Phillips-Mora W."/>
        </authorList>
    </citation>
    <scope>NUCLEOTIDE SEQUENCE [LARGE SCALE GENOMIC DNA]</scope>
    <source>
        <strain evidence="1 2">MCA 2952</strain>
    </source>
</reference>
<evidence type="ECO:0000313" key="1">
    <source>
        <dbReference type="EMBL" id="KTB29307.1"/>
    </source>
</evidence>
<accession>A0A0W0EZ27</accession>
<protein>
    <submittedName>
        <fullName evidence="1">Uncharacterized protein</fullName>
    </submittedName>
</protein>
<evidence type="ECO:0000313" key="2">
    <source>
        <dbReference type="Proteomes" id="UP000054988"/>
    </source>
</evidence>
<name>A0A0W0EZ27_MONRR</name>
<organism evidence="1 2">
    <name type="scientific">Moniliophthora roreri</name>
    <name type="common">Frosty pod rot fungus</name>
    <name type="synonym">Monilia roreri</name>
    <dbReference type="NCBI Taxonomy" id="221103"/>
    <lineage>
        <taxon>Eukaryota</taxon>
        <taxon>Fungi</taxon>
        <taxon>Dikarya</taxon>
        <taxon>Basidiomycota</taxon>
        <taxon>Agaricomycotina</taxon>
        <taxon>Agaricomycetes</taxon>
        <taxon>Agaricomycetidae</taxon>
        <taxon>Agaricales</taxon>
        <taxon>Marasmiineae</taxon>
        <taxon>Marasmiaceae</taxon>
        <taxon>Moniliophthora</taxon>
    </lineage>
</organism>
<comment type="caution">
    <text evidence="1">The sequence shown here is derived from an EMBL/GenBank/DDBJ whole genome shotgun (WGS) entry which is preliminary data.</text>
</comment>
<sequence>MSRIEDRNYHELIDNT</sequence>
<dbReference type="Proteomes" id="UP000054988">
    <property type="component" value="Unassembled WGS sequence"/>
</dbReference>
<gene>
    <name evidence="1" type="ORF">WG66_18067</name>
</gene>
<proteinExistence type="predicted"/>
<dbReference type="AlphaFoldDB" id="A0A0W0EZ27"/>
<dbReference type="EMBL" id="LATX01002435">
    <property type="protein sequence ID" value="KTB29307.1"/>
    <property type="molecule type" value="Genomic_DNA"/>
</dbReference>